<name>A0ABR3LQ93_9TELE</name>
<comment type="caution">
    <text evidence="1">The sequence shown here is derived from an EMBL/GenBank/DDBJ whole genome shotgun (WGS) entry which is preliminary data.</text>
</comment>
<dbReference type="EMBL" id="JAYMGO010000019">
    <property type="protein sequence ID" value="KAL1255062.1"/>
    <property type="molecule type" value="Genomic_DNA"/>
</dbReference>
<reference evidence="1 2" key="1">
    <citation type="submission" date="2023-09" db="EMBL/GenBank/DDBJ databases">
        <authorList>
            <person name="Wang M."/>
        </authorList>
    </citation>
    <scope>NUCLEOTIDE SEQUENCE [LARGE SCALE GENOMIC DNA]</scope>
    <source>
        <strain evidence="1">GT-2023</strain>
        <tissue evidence="1">Liver</tissue>
    </source>
</reference>
<accession>A0ABR3LQ93</accession>
<dbReference type="Proteomes" id="UP001558613">
    <property type="component" value="Unassembled WGS sequence"/>
</dbReference>
<gene>
    <name evidence="1" type="ORF">QQF64_013123</name>
</gene>
<evidence type="ECO:0000313" key="1">
    <source>
        <dbReference type="EMBL" id="KAL1255062.1"/>
    </source>
</evidence>
<keyword evidence="2" id="KW-1185">Reference proteome</keyword>
<evidence type="ECO:0000313" key="2">
    <source>
        <dbReference type="Proteomes" id="UP001558613"/>
    </source>
</evidence>
<sequence length="92" mass="10605">MSSGSHTKLLCKLFLLKSSPFTRPPPVRLQFSRFVFSSPTWRTLVVALCGRTDSLFYGQISERVVPMEEDRVRAELLITSHTLRSCIFKPFR</sequence>
<protein>
    <submittedName>
        <fullName evidence="1">Uncharacterized protein</fullName>
    </submittedName>
</protein>
<proteinExistence type="predicted"/>
<organism evidence="1 2">
    <name type="scientific">Cirrhinus molitorella</name>
    <name type="common">mud carp</name>
    <dbReference type="NCBI Taxonomy" id="172907"/>
    <lineage>
        <taxon>Eukaryota</taxon>
        <taxon>Metazoa</taxon>
        <taxon>Chordata</taxon>
        <taxon>Craniata</taxon>
        <taxon>Vertebrata</taxon>
        <taxon>Euteleostomi</taxon>
        <taxon>Actinopterygii</taxon>
        <taxon>Neopterygii</taxon>
        <taxon>Teleostei</taxon>
        <taxon>Ostariophysi</taxon>
        <taxon>Cypriniformes</taxon>
        <taxon>Cyprinidae</taxon>
        <taxon>Labeoninae</taxon>
        <taxon>Labeonini</taxon>
        <taxon>Cirrhinus</taxon>
    </lineage>
</organism>